<dbReference type="GO" id="GO:0055037">
    <property type="term" value="C:recycling endosome"/>
    <property type="evidence" value="ECO:0007669"/>
    <property type="project" value="UniProtKB-SubCell"/>
</dbReference>
<evidence type="ECO:0000256" key="7">
    <source>
        <dbReference type="ARBA" id="ARBA00004603"/>
    </source>
</evidence>
<comment type="subcellular location">
    <subcellularLocation>
        <location evidence="5">Cytoplasmic vesicle</location>
        <location evidence="5">Autophagosome</location>
    </subcellularLocation>
    <subcellularLocation>
        <location evidence="3">Cytoplasmic vesicle</location>
        <location evidence="3">Secretory vesicle</location>
        <location evidence="3">Synaptic vesicle</location>
    </subcellularLocation>
    <subcellularLocation>
        <location evidence="4">Early endosome</location>
    </subcellularLocation>
    <subcellularLocation>
        <location evidence="6">Golgi apparatus</location>
        <location evidence="6">trans-Golgi network</location>
    </subcellularLocation>
    <subcellularLocation>
        <location evidence="7">Late endosome</location>
    </subcellularLocation>
    <subcellularLocation>
        <location evidence="1">Membrane</location>
        <topology evidence="1">Multi-pass membrane protein</topology>
    </subcellularLocation>
    <subcellularLocation>
        <location evidence="2">Recycling endosome</location>
    </subcellularLocation>
</comment>
<protein>
    <recommendedName>
        <fullName evidence="17">Transmembrane protein 230</fullName>
    </recommendedName>
</protein>
<evidence type="ECO:0000256" key="19">
    <source>
        <dbReference type="SAM" id="Phobius"/>
    </source>
</evidence>
<evidence type="ECO:0000256" key="10">
    <source>
        <dbReference type="ARBA" id="ARBA00022753"/>
    </source>
</evidence>
<evidence type="ECO:0000256" key="11">
    <source>
        <dbReference type="ARBA" id="ARBA00022989"/>
    </source>
</evidence>
<evidence type="ECO:0000256" key="5">
    <source>
        <dbReference type="ARBA" id="ARBA00004419"/>
    </source>
</evidence>
<evidence type="ECO:0000256" key="14">
    <source>
        <dbReference type="ARBA" id="ARBA00023136"/>
    </source>
</evidence>
<evidence type="ECO:0000256" key="18">
    <source>
        <dbReference type="SAM" id="MobiDB-lite"/>
    </source>
</evidence>
<feature type="transmembrane region" description="Helical" evidence="19">
    <location>
        <begin position="35"/>
        <end position="58"/>
    </location>
</feature>
<gene>
    <name evidence="20" type="ORF">M0811_03039</name>
</gene>
<comment type="function">
    <text evidence="16">Involved in trafficking and recycling of synaptic vesicles.</text>
</comment>
<dbReference type="GO" id="GO:0016020">
    <property type="term" value="C:membrane"/>
    <property type="evidence" value="ECO:0007669"/>
    <property type="project" value="UniProtKB-SubCell"/>
</dbReference>
<evidence type="ECO:0000256" key="1">
    <source>
        <dbReference type="ARBA" id="ARBA00004141"/>
    </source>
</evidence>
<dbReference type="GO" id="GO:0005794">
    <property type="term" value="C:Golgi apparatus"/>
    <property type="evidence" value="ECO:0007669"/>
    <property type="project" value="UniProtKB-SubCell"/>
</dbReference>
<dbReference type="PANTHER" id="PTHR15664">
    <property type="entry name" value="C20ORF30 PROTEIN"/>
    <property type="match status" value="1"/>
</dbReference>
<keyword evidence="11 19" id="KW-1133">Transmembrane helix</keyword>
<reference evidence="20" key="1">
    <citation type="submission" date="2022-10" db="EMBL/GenBank/DDBJ databases">
        <title>Novel sulphate-reducing endosymbionts in the free-living metamonad Anaeramoeba.</title>
        <authorList>
            <person name="Jerlstrom-Hultqvist J."/>
            <person name="Cepicka I."/>
            <person name="Gallot-Lavallee L."/>
            <person name="Salas-Leiva D."/>
            <person name="Curtis B.A."/>
            <person name="Zahonova K."/>
            <person name="Pipaliya S."/>
            <person name="Dacks J."/>
            <person name="Roger A.J."/>
        </authorList>
    </citation>
    <scope>NUCLEOTIDE SEQUENCE</scope>
    <source>
        <strain evidence="20">BMAN</strain>
    </source>
</reference>
<keyword evidence="12" id="KW-0770">Synapse</keyword>
<proteinExistence type="inferred from homology"/>
<evidence type="ECO:0000313" key="20">
    <source>
        <dbReference type="EMBL" id="KAJ5067849.1"/>
    </source>
</evidence>
<comment type="caution">
    <text evidence="20">The sequence shown here is derived from an EMBL/GenBank/DDBJ whole genome shotgun (WGS) entry which is preliminary data.</text>
</comment>
<sequence>MKSQNPYQRLPKHKSNEKNKTKTFKQKIPPQVKKAIYLAIFLLVGGSILIVFGVLFHLEKFSEEFQDRGIPLIILGSLMFLPGFYESMIAYYSYKGYPGYSYDSIPEFY</sequence>
<evidence type="ECO:0000256" key="15">
    <source>
        <dbReference type="ARBA" id="ARBA00023329"/>
    </source>
</evidence>
<dbReference type="InterPro" id="IPR008590">
    <property type="entry name" value="TMEM_230/134"/>
</dbReference>
<evidence type="ECO:0000313" key="21">
    <source>
        <dbReference type="Proteomes" id="UP001149090"/>
    </source>
</evidence>
<evidence type="ECO:0000256" key="8">
    <source>
        <dbReference type="ARBA" id="ARBA00007743"/>
    </source>
</evidence>
<dbReference type="PANTHER" id="PTHR15664:SF6">
    <property type="entry name" value="TRANSMEMBRANE PROTEIN 230"/>
    <property type="match status" value="1"/>
</dbReference>
<feature type="region of interest" description="Disordered" evidence="18">
    <location>
        <begin position="1"/>
        <end position="23"/>
    </location>
</feature>
<evidence type="ECO:0000256" key="12">
    <source>
        <dbReference type="ARBA" id="ARBA00023018"/>
    </source>
</evidence>
<keyword evidence="15" id="KW-0968">Cytoplasmic vesicle</keyword>
<dbReference type="AlphaFoldDB" id="A0A9Q0L8P9"/>
<evidence type="ECO:0000256" key="16">
    <source>
        <dbReference type="ARBA" id="ARBA00024003"/>
    </source>
</evidence>
<dbReference type="GO" id="GO:0005769">
    <property type="term" value="C:early endosome"/>
    <property type="evidence" value="ECO:0007669"/>
    <property type="project" value="UniProtKB-SubCell"/>
</dbReference>
<feature type="transmembrane region" description="Helical" evidence="19">
    <location>
        <begin position="70"/>
        <end position="92"/>
    </location>
</feature>
<evidence type="ECO:0000256" key="3">
    <source>
        <dbReference type="ARBA" id="ARBA00004234"/>
    </source>
</evidence>
<keyword evidence="10" id="KW-0967">Endosome</keyword>
<name>A0A9Q0L8P9_ANAIG</name>
<accession>A0A9Q0L8P9</accession>
<dbReference type="EMBL" id="JAPDFW010000125">
    <property type="protein sequence ID" value="KAJ5067849.1"/>
    <property type="molecule type" value="Genomic_DNA"/>
</dbReference>
<keyword evidence="21" id="KW-1185">Reference proteome</keyword>
<organism evidence="20 21">
    <name type="scientific">Anaeramoeba ignava</name>
    <name type="common">Anaerobic marine amoeba</name>
    <dbReference type="NCBI Taxonomy" id="1746090"/>
    <lineage>
        <taxon>Eukaryota</taxon>
        <taxon>Metamonada</taxon>
        <taxon>Anaeramoebidae</taxon>
        <taxon>Anaeramoeba</taxon>
    </lineage>
</organism>
<keyword evidence="9 19" id="KW-0812">Transmembrane</keyword>
<dbReference type="OrthoDB" id="5597044at2759"/>
<dbReference type="GO" id="GO:0005770">
    <property type="term" value="C:late endosome"/>
    <property type="evidence" value="ECO:0007669"/>
    <property type="project" value="UniProtKB-SubCell"/>
</dbReference>
<evidence type="ECO:0000256" key="6">
    <source>
        <dbReference type="ARBA" id="ARBA00004601"/>
    </source>
</evidence>
<dbReference type="Proteomes" id="UP001149090">
    <property type="component" value="Unassembled WGS sequence"/>
</dbReference>
<evidence type="ECO:0000256" key="4">
    <source>
        <dbReference type="ARBA" id="ARBA00004412"/>
    </source>
</evidence>
<dbReference type="Pfam" id="PF05915">
    <property type="entry name" value="TMEM_230_134"/>
    <property type="match status" value="1"/>
</dbReference>
<keyword evidence="13" id="KW-0333">Golgi apparatus</keyword>
<evidence type="ECO:0000256" key="17">
    <source>
        <dbReference type="ARBA" id="ARBA00024088"/>
    </source>
</evidence>
<evidence type="ECO:0000256" key="13">
    <source>
        <dbReference type="ARBA" id="ARBA00023034"/>
    </source>
</evidence>
<evidence type="ECO:0000256" key="2">
    <source>
        <dbReference type="ARBA" id="ARBA00004172"/>
    </source>
</evidence>
<keyword evidence="14 19" id="KW-0472">Membrane</keyword>
<dbReference type="GO" id="GO:0005776">
    <property type="term" value="C:autophagosome"/>
    <property type="evidence" value="ECO:0007669"/>
    <property type="project" value="UniProtKB-SubCell"/>
</dbReference>
<dbReference type="InterPro" id="IPR044234">
    <property type="entry name" value="TMEM230"/>
</dbReference>
<evidence type="ECO:0000256" key="9">
    <source>
        <dbReference type="ARBA" id="ARBA00022692"/>
    </source>
</evidence>
<comment type="similarity">
    <text evidence="8">Belongs to the TMEM134/TMEM230 family.</text>
</comment>